<gene>
    <name evidence="2" type="ORF">bhn_I0761</name>
</gene>
<feature type="transmembrane region" description="Helical" evidence="1">
    <location>
        <begin position="64"/>
        <end position="82"/>
    </location>
</feature>
<keyword evidence="1" id="KW-0812">Transmembrane</keyword>
<proteinExistence type="predicted"/>
<protein>
    <submittedName>
        <fullName evidence="2">Uncharacterized protein</fullName>
    </submittedName>
</protein>
<organism evidence="2 3">
    <name type="scientific">Butyrivibrio hungatei</name>
    <dbReference type="NCBI Taxonomy" id="185008"/>
    <lineage>
        <taxon>Bacteria</taxon>
        <taxon>Bacillati</taxon>
        <taxon>Bacillota</taxon>
        <taxon>Clostridia</taxon>
        <taxon>Lachnospirales</taxon>
        <taxon>Lachnospiraceae</taxon>
        <taxon>Butyrivibrio</taxon>
    </lineage>
</organism>
<evidence type="ECO:0000313" key="2">
    <source>
        <dbReference type="EMBL" id="AOZ95795.1"/>
    </source>
</evidence>
<accession>A0A1D9P0S8</accession>
<dbReference type="Proteomes" id="UP000179284">
    <property type="component" value="Chromosome I"/>
</dbReference>
<evidence type="ECO:0000313" key="3">
    <source>
        <dbReference type="Proteomes" id="UP000179284"/>
    </source>
</evidence>
<dbReference type="EMBL" id="CP017831">
    <property type="protein sequence ID" value="AOZ95795.1"/>
    <property type="molecule type" value="Genomic_DNA"/>
</dbReference>
<dbReference type="KEGG" id="bhu:bhn_I0761"/>
<keyword evidence="1" id="KW-1133">Transmembrane helix</keyword>
<evidence type="ECO:0000256" key="1">
    <source>
        <dbReference type="SAM" id="Phobius"/>
    </source>
</evidence>
<name>A0A1D9P0S8_9FIRM</name>
<keyword evidence="3" id="KW-1185">Reference proteome</keyword>
<feature type="transmembrane region" description="Helical" evidence="1">
    <location>
        <begin position="36"/>
        <end position="58"/>
    </location>
</feature>
<dbReference type="RefSeq" id="WP_071175534.1">
    <property type="nucleotide sequence ID" value="NZ_CP017831.1"/>
</dbReference>
<keyword evidence="1" id="KW-0472">Membrane</keyword>
<dbReference type="OrthoDB" id="10017764at2"/>
<dbReference type="AlphaFoldDB" id="A0A1D9P0S8"/>
<reference evidence="3" key="1">
    <citation type="submission" date="2016-10" db="EMBL/GenBank/DDBJ databases">
        <title>The complete genome sequence of the rumen bacterium Butyrivibrio hungatei MB2003.</title>
        <authorList>
            <person name="Palevich N."/>
            <person name="Kelly W.J."/>
            <person name="Leahy S.C."/>
            <person name="Altermann E."/>
            <person name="Rakonjac J."/>
            <person name="Attwood G.T."/>
        </authorList>
    </citation>
    <scope>NUCLEOTIDE SEQUENCE [LARGE SCALE GENOMIC DNA]</scope>
    <source>
        <strain evidence="3">MB2003</strain>
    </source>
</reference>
<sequence length="272" mass="31551">MLKWLMERIKNIILCPVNWFWEQYNKYKKNENYLKIIGLFSISVGSLLSIVVALAYLLSIPVTYLISHPEWIFVGFLIYLLYSYGKSQSIANQEHNKQQQVIIEEADQLALEDNASRGYEPICTFMFQVLREVAEEANLKLPALIGDIEMPVNKYDVINGITYYYFVCYKKTIELLDDNEIEIMERQITSAISRKLKSQANSSMILESYKDENGTFYNGVCLDSVEDMGTYIKLTVVPMTPQYALLLRNQKQRALMRSDAKSDFSTSWDDQL</sequence>